<feature type="transmembrane region" description="Helical" evidence="2">
    <location>
        <begin position="455"/>
        <end position="473"/>
    </location>
</feature>
<feature type="transmembrane region" description="Helical" evidence="2">
    <location>
        <begin position="342"/>
        <end position="363"/>
    </location>
</feature>
<keyword evidence="2" id="KW-0812">Transmembrane</keyword>
<evidence type="ECO:0000313" key="5">
    <source>
        <dbReference type="EMBL" id="CAD8493120.1"/>
    </source>
</evidence>
<feature type="transmembrane region" description="Helical" evidence="2">
    <location>
        <begin position="578"/>
        <end position="602"/>
    </location>
</feature>
<feature type="region of interest" description="Disordered" evidence="1">
    <location>
        <begin position="1"/>
        <end position="22"/>
    </location>
</feature>
<reference evidence="4" key="1">
    <citation type="submission" date="2021-01" db="EMBL/GenBank/DDBJ databases">
        <authorList>
            <person name="Corre E."/>
            <person name="Pelletier E."/>
            <person name="Niang G."/>
            <person name="Scheremetjew M."/>
            <person name="Finn R."/>
            <person name="Kale V."/>
            <person name="Holt S."/>
            <person name="Cochrane G."/>
            <person name="Meng A."/>
            <person name="Brown T."/>
            <person name="Cohen L."/>
        </authorList>
    </citation>
    <scope>NUCLEOTIDE SEQUENCE</scope>
    <source>
        <strain evidence="4">CCMP325</strain>
    </source>
</reference>
<evidence type="ECO:0000259" key="3">
    <source>
        <dbReference type="PROSITE" id="PS50125"/>
    </source>
</evidence>
<dbReference type="EMBL" id="HBEO01022808">
    <property type="protein sequence ID" value="CAD8493118.1"/>
    <property type="molecule type" value="Transcribed_RNA"/>
</dbReference>
<dbReference type="InterPro" id="IPR029787">
    <property type="entry name" value="Nucleotide_cyclase"/>
</dbReference>
<evidence type="ECO:0000313" key="4">
    <source>
        <dbReference type="EMBL" id="CAD8493118.1"/>
    </source>
</evidence>
<dbReference type="AlphaFoldDB" id="A0A6T7RPC3"/>
<feature type="region of interest" description="Disordered" evidence="1">
    <location>
        <begin position="241"/>
        <end position="260"/>
    </location>
</feature>
<evidence type="ECO:0000256" key="2">
    <source>
        <dbReference type="SAM" id="Phobius"/>
    </source>
</evidence>
<keyword evidence="2" id="KW-1133">Transmembrane helix</keyword>
<dbReference type="PROSITE" id="PS50125">
    <property type="entry name" value="GUANYLATE_CYCLASE_2"/>
    <property type="match status" value="1"/>
</dbReference>
<dbReference type="CDD" id="cd07302">
    <property type="entry name" value="CHD"/>
    <property type="match status" value="1"/>
</dbReference>
<feature type="transmembrane region" description="Helical" evidence="2">
    <location>
        <begin position="317"/>
        <end position="336"/>
    </location>
</feature>
<evidence type="ECO:0000256" key="1">
    <source>
        <dbReference type="SAM" id="MobiDB-lite"/>
    </source>
</evidence>
<name>A0A6T7RPC3_9CRYP</name>
<gene>
    <name evidence="4" type="ORF">HPHI1048_LOCUS15417</name>
    <name evidence="5" type="ORF">HPHI1048_LOCUS15418</name>
</gene>
<feature type="transmembrane region" description="Helical" evidence="2">
    <location>
        <begin position="370"/>
        <end position="392"/>
    </location>
</feature>
<dbReference type="PANTHER" id="PTHR43336">
    <property type="entry name" value="OXYGEN SENSOR HISTIDINE KINASE RESPONSE REGULATOR DEVS/DOSS"/>
    <property type="match status" value="1"/>
</dbReference>
<proteinExistence type="predicted"/>
<sequence>MNPPSHSSWNAAEGIDHDTRASISTTLRHQRMQLKPLPSPAFLNVRQENRVNAQSVLPGQINEAAKLQNPSTPPVESYSPPDTSEFVDKTNIGDTLHGRLSSVMSNEDYVEKMDRRTSSIHSETSQQSFSQAGKRRPSVESLTDERTESLTNTMAKLAKGNLPDFSASQFLFESRKEKVAARWSTASWYASQEASRLRDEKTIAFQNSFENKRLPNLNSSFAESRKALSVKSSASNRSLKVVEPEPMPVRRSSSNPDLNAPPDKLTKNFVSFNKREDLPTLIPVEKRNCLHCLRSSRLQSHCEMILRSRFSIFVDTIAAYWILFAVDIGFLCGLHVTDYTYLYGVNFAFFVTYSIKLIIEFFAPGINFCLYRFLLDLILMISILPDFVWFILKVSDQNVIYWSDIQAIFTCLRVVRILKAVFVTGRILKSLNQNFLGEYTNSTMQSNLYRRMKKYIFLCTIVVILVSLGGTLMRSPYEVEGISLKPSMKLLLTTVMTSKTAALPLIEQFVSEMSNQNLKLMYFSLGNDYTWGTPLSESDLGLFPKKFIEFNFTFDYDGFPTSVLVQTDVSLVSQGETLFRFISSLGFFVILLIMLLSLISLVRSQVVGPVMSSIEKLNEIAKDPLTPLRDESKKSKFLELVKIESALIKFGMLLQVAFGEAGSDIIRECITKDGLNYNKPGKVVQAFYGFCDIRRFTDLTEIMQADVVKLVNRIAHRVHSAALENFGAPNKNIGDAFLLIWKPKGQVAINTVADSALRTYIRIILENYSDPYLRQVAKSEAVQQRVPGYSNWLGFGLHYGWSVESSIGSKHKIDISYLSPHVNLAARLESATKQYKTEILLSEDVVRLLSPNTRKLCRLIDRVTVKGSVKPIFLFTYDVPEHETVKNMAPSQEDSIADFYKKFPPRLSHRHLQDFDVAVSSYLGGEDGKFADWRLARELLKRCLKDGERDGPAEAILSYIRRHCDASGCAPASWTGFRELEEK</sequence>
<dbReference type="GO" id="GO:0009190">
    <property type="term" value="P:cyclic nucleotide biosynthetic process"/>
    <property type="evidence" value="ECO:0007669"/>
    <property type="project" value="InterPro"/>
</dbReference>
<dbReference type="GO" id="GO:0035556">
    <property type="term" value="P:intracellular signal transduction"/>
    <property type="evidence" value="ECO:0007669"/>
    <property type="project" value="InterPro"/>
</dbReference>
<feature type="domain" description="Guanylate cyclase" evidence="3">
    <location>
        <begin position="687"/>
        <end position="829"/>
    </location>
</feature>
<keyword evidence="2" id="KW-0472">Membrane</keyword>
<dbReference type="Gene3D" id="3.30.70.1230">
    <property type="entry name" value="Nucleotide cyclase"/>
    <property type="match status" value="1"/>
</dbReference>
<dbReference type="InterPro" id="IPR001054">
    <property type="entry name" value="A/G_cyclase"/>
</dbReference>
<dbReference type="SUPFAM" id="SSF55073">
    <property type="entry name" value="Nucleotide cyclase"/>
    <property type="match status" value="1"/>
</dbReference>
<feature type="compositionally biased region" description="Polar residues" evidence="1">
    <location>
        <begin position="1"/>
        <end position="10"/>
    </location>
</feature>
<feature type="region of interest" description="Disordered" evidence="1">
    <location>
        <begin position="111"/>
        <end position="146"/>
    </location>
</feature>
<dbReference type="EMBL" id="HBEO01022809">
    <property type="protein sequence ID" value="CAD8493120.1"/>
    <property type="molecule type" value="Transcribed_RNA"/>
</dbReference>
<organism evidence="4">
    <name type="scientific">Hanusia phi</name>
    <dbReference type="NCBI Taxonomy" id="3032"/>
    <lineage>
        <taxon>Eukaryota</taxon>
        <taxon>Cryptophyceae</taxon>
        <taxon>Pyrenomonadales</taxon>
        <taxon>Geminigeraceae</taxon>
        <taxon>Hanusia</taxon>
    </lineage>
</organism>
<dbReference type="PANTHER" id="PTHR43336:SF3">
    <property type="entry name" value="GUANYLATE CYCLASE DOMAIN-CONTAINING PROTEIN"/>
    <property type="match status" value="1"/>
</dbReference>
<protein>
    <recommendedName>
        <fullName evidence="3">Guanylate cyclase domain-containing protein</fullName>
    </recommendedName>
</protein>
<dbReference type="Pfam" id="PF00211">
    <property type="entry name" value="Guanylate_cyc"/>
    <property type="match status" value="1"/>
</dbReference>
<accession>A0A6T7RPC3</accession>
<feature type="compositionally biased region" description="Polar residues" evidence="1">
    <location>
        <begin position="119"/>
        <end position="131"/>
    </location>
</feature>